<keyword evidence="5" id="KW-1185">Reference proteome</keyword>
<reference evidence="4 5" key="2">
    <citation type="journal article" date="2017" name="Genome Announc.">
        <title>Draft Genome Sequences of Four Alkaliphilic Bacteria Belonging to the Anaerobacillus Genus.</title>
        <authorList>
            <person name="Bassil N.M."/>
            <person name="Lloyd J.R."/>
        </authorList>
    </citation>
    <scope>NUCLEOTIDE SEQUENCE [LARGE SCALE GENOMIC DNA]</scope>
    <source>
        <strain evidence="4 5">NB2006</strain>
    </source>
</reference>
<reference evidence="3 5" key="1">
    <citation type="submission" date="2016-10" db="EMBL/GenBank/DDBJ databases">
        <title>Draft genome sequences of four alkaliphilic bacteria belonging to the Anaerobacillus genus.</title>
        <authorList>
            <person name="Bassil N.M."/>
            <person name="Lloyd J.R."/>
        </authorList>
    </citation>
    <scope>NUCLEOTIDE SEQUENCE [LARGE SCALE GENOMIC DNA]</scope>
    <source>
        <strain evidence="3 5">NB2006</strain>
    </source>
</reference>
<organism evidence="3 5">
    <name type="scientific">Anaerobacillus isosaccharinicus</name>
    <dbReference type="NCBI Taxonomy" id="1532552"/>
    <lineage>
        <taxon>Bacteria</taxon>
        <taxon>Bacillati</taxon>
        <taxon>Bacillota</taxon>
        <taxon>Bacilli</taxon>
        <taxon>Bacillales</taxon>
        <taxon>Bacillaceae</taxon>
        <taxon>Anaerobacillus</taxon>
    </lineage>
</organism>
<dbReference type="KEGG" id="aia:AWH56_016540"/>
<keyword evidence="2" id="KW-0732">Signal</keyword>
<feature type="signal peptide" evidence="2">
    <location>
        <begin position="1"/>
        <end position="24"/>
    </location>
</feature>
<evidence type="ECO:0000313" key="4">
    <source>
        <dbReference type="EMBL" id="QOY34328.1"/>
    </source>
</evidence>
<dbReference type="Proteomes" id="UP000180175">
    <property type="component" value="Chromosome"/>
</dbReference>
<feature type="compositionally biased region" description="Basic and acidic residues" evidence="1">
    <location>
        <begin position="193"/>
        <end position="204"/>
    </location>
</feature>
<dbReference type="EMBL" id="LQXD01000068">
    <property type="protein sequence ID" value="OIJ20653.1"/>
    <property type="molecule type" value="Genomic_DNA"/>
</dbReference>
<evidence type="ECO:0000256" key="2">
    <source>
        <dbReference type="SAM" id="SignalP"/>
    </source>
</evidence>
<feature type="region of interest" description="Disordered" evidence="1">
    <location>
        <begin position="25"/>
        <end position="49"/>
    </location>
</feature>
<dbReference type="Pfam" id="PF09580">
    <property type="entry name" value="Spore_YhcN_YlaJ"/>
    <property type="match status" value="1"/>
</dbReference>
<dbReference type="EMBL" id="CP063356">
    <property type="protein sequence ID" value="QOY34328.1"/>
    <property type="molecule type" value="Genomic_DNA"/>
</dbReference>
<dbReference type="NCBIfam" id="TIGR02898">
    <property type="entry name" value="spore_YhcN_YlaJ"/>
    <property type="match status" value="1"/>
</dbReference>
<dbReference type="GO" id="GO:0030435">
    <property type="term" value="P:sporulation resulting in formation of a cellular spore"/>
    <property type="evidence" value="ECO:0007669"/>
    <property type="project" value="InterPro"/>
</dbReference>
<dbReference type="PROSITE" id="PS51257">
    <property type="entry name" value="PROKAR_LIPOPROTEIN"/>
    <property type="match status" value="1"/>
</dbReference>
<proteinExistence type="predicted"/>
<feature type="compositionally biased region" description="Basic and acidic residues" evidence="1">
    <location>
        <begin position="162"/>
        <end position="181"/>
    </location>
</feature>
<reference evidence="4 5" key="3">
    <citation type="journal article" date="2019" name="Int. J. Syst. Evol. Microbiol.">
        <title>Anaerobacillus isosaccharinicus sp. nov., an alkaliphilic bacterium which degrades isosaccharinic acid.</title>
        <authorList>
            <person name="Bassil N.M."/>
            <person name="Lloyd J.R."/>
        </authorList>
    </citation>
    <scope>NUCLEOTIDE SEQUENCE [LARGE SCALE GENOMIC DNA]</scope>
    <source>
        <strain evidence="4 5">NB2006</strain>
    </source>
</reference>
<feature type="chain" id="PRO_5038219874" evidence="2">
    <location>
        <begin position="25"/>
        <end position="237"/>
    </location>
</feature>
<protein>
    <submittedName>
        <fullName evidence="4">YhcN/YlaJ family sporulation lipoprotein</fullName>
    </submittedName>
</protein>
<dbReference type="RefSeq" id="WP_071316590.1">
    <property type="nucleotide sequence ID" value="NZ_CP063356.2"/>
</dbReference>
<reference evidence="4" key="4">
    <citation type="submission" date="2020-10" db="EMBL/GenBank/DDBJ databases">
        <authorList>
            <person name="Bassil N.M."/>
            <person name="Lloyd J.R."/>
        </authorList>
    </citation>
    <scope>NUCLEOTIDE SEQUENCE</scope>
    <source>
        <strain evidence="4">NB2006</strain>
    </source>
</reference>
<dbReference type="AlphaFoldDB" id="A0A1S2M830"/>
<sequence length="237" mass="26059">MKTIKICLYIAVLAMLFACQPNTAQDHEEGNQQPLGIAEQGKDPREKETKTAQEIAEHLVHLTERVPNVNSATAIVLGDLVVVGIDVNAELDRSDVGIVKYEAAEALSNDPHGAYAFISADPDINNRIKEMRKEIEAGHPVAGIMNELAGIVGRIIPVVPGAEHRKSEPEPTDANEGRLSEGQDSELENIQEEQGKRNMDDEKLGGQQPQGINANQENQTQRNMDRTKQQRNKNSND</sequence>
<dbReference type="OrthoDB" id="2381329at2"/>
<keyword evidence="4" id="KW-0449">Lipoprotein</keyword>
<feature type="compositionally biased region" description="Polar residues" evidence="1">
    <location>
        <begin position="207"/>
        <end position="222"/>
    </location>
</feature>
<evidence type="ECO:0000256" key="1">
    <source>
        <dbReference type="SAM" id="MobiDB-lite"/>
    </source>
</evidence>
<dbReference type="InterPro" id="IPR014247">
    <property type="entry name" value="Spore_lipoprot_YhcN/YlaJ"/>
</dbReference>
<gene>
    <name evidence="4" type="ORF">AWH56_016540</name>
    <name evidence="3" type="ORF">AWH56_07750</name>
</gene>
<evidence type="ECO:0000313" key="3">
    <source>
        <dbReference type="EMBL" id="OIJ20653.1"/>
    </source>
</evidence>
<feature type="region of interest" description="Disordered" evidence="1">
    <location>
        <begin position="162"/>
        <end position="237"/>
    </location>
</feature>
<dbReference type="InterPro" id="IPR019076">
    <property type="entry name" value="Spore_lipoprot_YhcN/YlaJ-like"/>
</dbReference>
<feature type="compositionally biased region" description="Basic and acidic residues" evidence="1">
    <location>
        <begin position="223"/>
        <end position="237"/>
    </location>
</feature>
<name>A0A1S2M830_9BACI</name>
<accession>A0A1S2M830</accession>
<evidence type="ECO:0000313" key="5">
    <source>
        <dbReference type="Proteomes" id="UP000180175"/>
    </source>
</evidence>
<feature type="compositionally biased region" description="Basic and acidic residues" evidence="1">
    <location>
        <begin position="40"/>
        <end position="49"/>
    </location>
</feature>